<evidence type="ECO:0000256" key="9">
    <source>
        <dbReference type="ARBA" id="ARBA00022989"/>
    </source>
</evidence>
<dbReference type="GO" id="GO:0046577">
    <property type="term" value="F:long-chain-alcohol oxidase activity"/>
    <property type="evidence" value="ECO:0007669"/>
    <property type="project" value="UniProtKB-EC"/>
</dbReference>
<dbReference type="InterPro" id="IPR007867">
    <property type="entry name" value="GMC_OxRtase_C"/>
</dbReference>
<dbReference type="InterPro" id="IPR036188">
    <property type="entry name" value="FAD/NAD-bd_sf"/>
</dbReference>
<dbReference type="Proteomes" id="UP000612362">
    <property type="component" value="Unassembled WGS sequence"/>
</dbReference>
<keyword evidence="10" id="KW-0560">Oxidoreductase</keyword>
<accession>A0A8J3I9M4</accession>
<evidence type="ECO:0000256" key="5">
    <source>
        <dbReference type="ARBA" id="ARBA00013125"/>
    </source>
</evidence>
<dbReference type="PIRSF" id="PIRSF028937">
    <property type="entry name" value="Lg_Ch_AO"/>
    <property type="match status" value="1"/>
</dbReference>
<feature type="domain" description="Glucose-methanol-choline oxidoreductase C-terminal" evidence="14">
    <location>
        <begin position="539"/>
        <end position="673"/>
    </location>
</feature>
<evidence type="ECO:0000256" key="3">
    <source>
        <dbReference type="ARBA" id="ARBA00004370"/>
    </source>
</evidence>
<dbReference type="Pfam" id="PF00890">
    <property type="entry name" value="FAD_binding_2"/>
    <property type="match status" value="1"/>
</dbReference>
<protein>
    <recommendedName>
        <fullName evidence="5">long-chain-alcohol oxidase</fullName>
        <ecNumber evidence="5">1.1.3.20</ecNumber>
    </recommendedName>
</protein>
<keyword evidence="11" id="KW-0472">Membrane</keyword>
<dbReference type="AlphaFoldDB" id="A0A8J3I9M4"/>
<evidence type="ECO:0000259" key="12">
    <source>
        <dbReference type="Pfam" id="PF00732"/>
    </source>
</evidence>
<evidence type="ECO:0000256" key="7">
    <source>
        <dbReference type="ARBA" id="ARBA00022692"/>
    </source>
</evidence>
<dbReference type="InterPro" id="IPR003953">
    <property type="entry name" value="FAD-dep_OxRdtase_2_FAD-bd"/>
</dbReference>
<comment type="caution">
    <text evidence="15">The sequence shown here is derived from an EMBL/GenBank/DDBJ whole genome shotgun (WGS) entry which is preliminary data.</text>
</comment>
<dbReference type="GO" id="GO:0016020">
    <property type="term" value="C:membrane"/>
    <property type="evidence" value="ECO:0007669"/>
    <property type="project" value="UniProtKB-SubCell"/>
</dbReference>
<evidence type="ECO:0000259" key="13">
    <source>
        <dbReference type="Pfam" id="PF00890"/>
    </source>
</evidence>
<evidence type="ECO:0000256" key="1">
    <source>
        <dbReference type="ARBA" id="ARBA00000920"/>
    </source>
</evidence>
<keyword evidence="8" id="KW-0274">FAD</keyword>
<feature type="domain" description="Glucose-methanol-choline oxidoreductase N-terminal" evidence="12">
    <location>
        <begin position="235"/>
        <end position="449"/>
    </location>
</feature>
<comment type="catalytic activity">
    <reaction evidence="1">
        <text>a long-chain primary fatty alcohol + O2 = a long-chain fatty aldehyde + H2O2</text>
        <dbReference type="Rhea" id="RHEA:22756"/>
        <dbReference type="ChEBI" id="CHEBI:15379"/>
        <dbReference type="ChEBI" id="CHEBI:16240"/>
        <dbReference type="ChEBI" id="CHEBI:17176"/>
        <dbReference type="ChEBI" id="CHEBI:77396"/>
        <dbReference type="EC" id="1.1.3.20"/>
    </reaction>
</comment>
<dbReference type="SUPFAM" id="SSF51905">
    <property type="entry name" value="FAD/NAD(P)-binding domain"/>
    <property type="match status" value="1"/>
</dbReference>
<comment type="subcellular location">
    <subcellularLocation>
        <location evidence="3">Membrane</location>
    </subcellularLocation>
</comment>
<dbReference type="PANTHER" id="PTHR46056:SF12">
    <property type="entry name" value="LONG-CHAIN-ALCOHOL OXIDASE"/>
    <property type="match status" value="1"/>
</dbReference>
<keyword evidence="9" id="KW-1133">Transmembrane helix</keyword>
<evidence type="ECO:0000256" key="6">
    <source>
        <dbReference type="ARBA" id="ARBA00022630"/>
    </source>
</evidence>
<evidence type="ECO:0000313" key="16">
    <source>
        <dbReference type="Proteomes" id="UP000612362"/>
    </source>
</evidence>
<comment type="similarity">
    <text evidence="4">Belongs to the GMC oxidoreductase family.</text>
</comment>
<dbReference type="EMBL" id="BNJF01000003">
    <property type="protein sequence ID" value="GHO48019.1"/>
    <property type="molecule type" value="Genomic_DNA"/>
</dbReference>
<dbReference type="Gene3D" id="3.50.50.60">
    <property type="entry name" value="FAD/NAD(P)-binding domain"/>
    <property type="match status" value="2"/>
</dbReference>
<feature type="domain" description="FAD-dependent oxidoreductase 2 FAD-binding" evidence="13">
    <location>
        <begin position="187"/>
        <end position="219"/>
    </location>
</feature>
<evidence type="ECO:0000259" key="14">
    <source>
        <dbReference type="Pfam" id="PF05199"/>
    </source>
</evidence>
<reference evidence="15" key="1">
    <citation type="submission" date="2020-10" db="EMBL/GenBank/DDBJ databases">
        <title>Taxonomic study of unclassified bacteria belonging to the class Ktedonobacteria.</title>
        <authorList>
            <person name="Yabe S."/>
            <person name="Wang C.M."/>
            <person name="Zheng Y."/>
            <person name="Sakai Y."/>
            <person name="Cavaletti L."/>
            <person name="Monciardini P."/>
            <person name="Donadio S."/>
        </authorList>
    </citation>
    <scope>NUCLEOTIDE SEQUENCE</scope>
    <source>
        <strain evidence="15">SOSP1-1</strain>
    </source>
</reference>
<sequence length="685" mass="74859">MGITASTAEETKKREGTNWLTPKEFSLLEAICDTLLPSLQPPAGSSEALSAYYRRCAHDLHIAELVADKLGQEGPEVQADIRLFLSLFTAPPMGLLLAGSARPFVDLPQEKREQYLLALANSPVKPFRQGFQGLKRLAGLLYFSAIDEQGSNPNWATLEFEAPPPPPDTPQRITPVAISRDTTLEADVVVIGSGAGGGVVAGELARAGKRVVVLEKGGYNYEGNFSWHEEQAMPELFLKRGALSTKDLGVIMLAGETLGGGTVVNWMTSFRTPDDVLAEWEQSSGLTGRFTSSQLQDSFAAVERRIRVNVENSQHNPQNQKLFDGATRLGYHAGVIPRNAVGCEQRCGSCNLGCRYGCSQSTLKTYLQDAYDHEAQILVRCSAEKILIEHGRAVGVQASVRDTRTGETSSLTVRAGVVVVAAGALYSPLLLRRSGIENPHIGRHLRLHPTAISVGVYPEKINAWQGVLQSAYSSQFAHLDRNYGYTLEVAPTHPGLFGLATPWYSARNFRDEMMAVSHLASVIILNRDKGEGSVSMNLAGEPVVDYTVSRYDRKHILHGLRQGARIHLAAGAERVISLQNKPTDLIRSEQESEQRQRLRDFDRLMQRRGLGANRVIMFSAHQMGTCRMGASAKTSVTDEHQRVHGVEGLFVCDSSVFPSACGVNPMLSIMALAHNASQYMKTLVL</sequence>
<evidence type="ECO:0000256" key="10">
    <source>
        <dbReference type="ARBA" id="ARBA00023002"/>
    </source>
</evidence>
<keyword evidence="16" id="KW-1185">Reference proteome</keyword>
<proteinExistence type="inferred from homology"/>
<dbReference type="EC" id="1.1.3.20" evidence="5"/>
<dbReference type="GO" id="GO:0050660">
    <property type="term" value="F:flavin adenine dinucleotide binding"/>
    <property type="evidence" value="ECO:0007669"/>
    <property type="project" value="InterPro"/>
</dbReference>
<dbReference type="InterPro" id="IPR012400">
    <property type="entry name" value="Long_Oxdase"/>
</dbReference>
<dbReference type="PANTHER" id="PTHR46056">
    <property type="entry name" value="LONG-CHAIN-ALCOHOL OXIDASE"/>
    <property type="match status" value="1"/>
</dbReference>
<dbReference type="InterPro" id="IPR000172">
    <property type="entry name" value="GMC_OxRdtase_N"/>
</dbReference>
<name>A0A8J3I9M4_9CHLR</name>
<evidence type="ECO:0000313" key="15">
    <source>
        <dbReference type="EMBL" id="GHO48019.1"/>
    </source>
</evidence>
<evidence type="ECO:0000256" key="2">
    <source>
        <dbReference type="ARBA" id="ARBA00003842"/>
    </source>
</evidence>
<keyword evidence="7" id="KW-0812">Transmembrane</keyword>
<comment type="function">
    <text evidence="2">Long-chain fatty alcohol oxidase involved in the omega-oxidation pathway of lipid degradation.</text>
</comment>
<organism evidence="15 16">
    <name type="scientific">Ktedonospora formicarum</name>
    <dbReference type="NCBI Taxonomy" id="2778364"/>
    <lineage>
        <taxon>Bacteria</taxon>
        <taxon>Bacillati</taxon>
        <taxon>Chloroflexota</taxon>
        <taxon>Ktedonobacteria</taxon>
        <taxon>Ktedonobacterales</taxon>
        <taxon>Ktedonobacteraceae</taxon>
        <taxon>Ktedonospora</taxon>
    </lineage>
</organism>
<evidence type="ECO:0000256" key="8">
    <source>
        <dbReference type="ARBA" id="ARBA00022827"/>
    </source>
</evidence>
<keyword evidence="6" id="KW-0285">Flavoprotein</keyword>
<dbReference type="Pfam" id="PF05199">
    <property type="entry name" value="GMC_oxred_C"/>
    <property type="match status" value="1"/>
</dbReference>
<dbReference type="Pfam" id="PF00732">
    <property type="entry name" value="GMC_oxred_N"/>
    <property type="match status" value="1"/>
</dbReference>
<evidence type="ECO:0000256" key="11">
    <source>
        <dbReference type="ARBA" id="ARBA00023136"/>
    </source>
</evidence>
<evidence type="ECO:0000256" key="4">
    <source>
        <dbReference type="ARBA" id="ARBA00010790"/>
    </source>
</evidence>
<gene>
    <name evidence="15" type="ORF">KSX_61820</name>
</gene>